<dbReference type="GO" id="GO:0140662">
    <property type="term" value="F:ATP-dependent protein folding chaperone"/>
    <property type="evidence" value="ECO:0007669"/>
    <property type="project" value="InterPro"/>
</dbReference>
<dbReference type="InterPro" id="IPR017998">
    <property type="entry name" value="Chaperone_TCP-1"/>
</dbReference>
<organism evidence="8">
    <name type="scientific">Fibrocapsa japonica</name>
    <dbReference type="NCBI Taxonomy" id="94617"/>
    <lineage>
        <taxon>Eukaryota</taxon>
        <taxon>Sar</taxon>
        <taxon>Stramenopiles</taxon>
        <taxon>Ochrophyta</taxon>
        <taxon>Raphidophyceae</taxon>
        <taxon>Chattonellales</taxon>
        <taxon>Chattonellaceae</taxon>
        <taxon>Fibrocapsa</taxon>
    </lineage>
</organism>
<comment type="similarity">
    <text evidence="2 7">Belongs to the TCP-1 chaperonin family.</text>
</comment>
<keyword evidence="6 7" id="KW-0143">Chaperone</keyword>
<accession>A0A7S2V2T8</accession>
<dbReference type="GO" id="GO:0005737">
    <property type="term" value="C:cytoplasm"/>
    <property type="evidence" value="ECO:0007669"/>
    <property type="project" value="UniProtKB-SubCell"/>
</dbReference>
<name>A0A7S2V2T8_9STRA</name>
<dbReference type="Pfam" id="PF00118">
    <property type="entry name" value="Cpn60_TCP1"/>
    <property type="match status" value="1"/>
</dbReference>
<dbReference type="InterPro" id="IPR027409">
    <property type="entry name" value="GroEL-like_apical_dom_sf"/>
</dbReference>
<keyword evidence="5 7" id="KW-0067">ATP-binding</keyword>
<dbReference type="PANTHER" id="PTHR11353">
    <property type="entry name" value="CHAPERONIN"/>
    <property type="match status" value="1"/>
</dbReference>
<dbReference type="Gene3D" id="3.50.7.10">
    <property type="entry name" value="GroEL"/>
    <property type="match status" value="1"/>
</dbReference>
<dbReference type="GO" id="GO:0016887">
    <property type="term" value="F:ATP hydrolysis activity"/>
    <property type="evidence" value="ECO:0007669"/>
    <property type="project" value="InterPro"/>
</dbReference>
<dbReference type="InterPro" id="IPR027410">
    <property type="entry name" value="TCP-1-like_intermed_sf"/>
</dbReference>
<evidence type="ECO:0000256" key="6">
    <source>
        <dbReference type="ARBA" id="ARBA00023186"/>
    </source>
</evidence>
<dbReference type="SUPFAM" id="SSF48592">
    <property type="entry name" value="GroEL equatorial domain-like"/>
    <property type="match status" value="1"/>
</dbReference>
<keyword evidence="3" id="KW-0963">Cytoplasm</keyword>
<dbReference type="SUPFAM" id="SSF54849">
    <property type="entry name" value="GroEL-intermediate domain like"/>
    <property type="match status" value="1"/>
</dbReference>
<evidence type="ECO:0008006" key="9">
    <source>
        <dbReference type="Google" id="ProtNLM"/>
    </source>
</evidence>
<dbReference type="GO" id="GO:0005524">
    <property type="term" value="F:ATP binding"/>
    <property type="evidence" value="ECO:0007669"/>
    <property type="project" value="UniProtKB-KW"/>
</dbReference>
<dbReference type="EMBL" id="HBHR01017488">
    <property type="protein sequence ID" value="CAD9868788.1"/>
    <property type="molecule type" value="Transcribed_RNA"/>
</dbReference>
<reference evidence="8" key="1">
    <citation type="submission" date="2021-01" db="EMBL/GenBank/DDBJ databases">
        <authorList>
            <person name="Corre E."/>
            <person name="Pelletier E."/>
            <person name="Niang G."/>
            <person name="Scheremetjew M."/>
            <person name="Finn R."/>
            <person name="Kale V."/>
            <person name="Holt S."/>
            <person name="Cochrane G."/>
            <person name="Meng A."/>
            <person name="Brown T."/>
            <person name="Cohen L."/>
        </authorList>
    </citation>
    <scope>NUCLEOTIDE SEQUENCE</scope>
    <source>
        <strain evidence="8">CCMP1661</strain>
    </source>
</reference>
<dbReference type="InterPro" id="IPR027413">
    <property type="entry name" value="GROEL-like_equatorial_sf"/>
</dbReference>
<dbReference type="GO" id="GO:0051082">
    <property type="term" value="F:unfolded protein binding"/>
    <property type="evidence" value="ECO:0007669"/>
    <property type="project" value="InterPro"/>
</dbReference>
<gene>
    <name evidence="8" type="ORF">FJAP1339_LOCUS8770</name>
</gene>
<evidence type="ECO:0000313" key="8">
    <source>
        <dbReference type="EMBL" id="CAD9868788.1"/>
    </source>
</evidence>
<proteinExistence type="inferred from homology"/>
<keyword evidence="4 7" id="KW-0547">Nucleotide-binding</keyword>
<evidence type="ECO:0000256" key="5">
    <source>
        <dbReference type="ARBA" id="ARBA00022840"/>
    </source>
</evidence>
<evidence type="ECO:0000256" key="7">
    <source>
        <dbReference type="RuleBase" id="RU004187"/>
    </source>
</evidence>
<evidence type="ECO:0000256" key="2">
    <source>
        <dbReference type="ARBA" id="ARBA00008020"/>
    </source>
</evidence>
<dbReference type="Gene3D" id="3.30.260.10">
    <property type="entry name" value="TCP-1-like chaperonin intermediate domain"/>
    <property type="match status" value="1"/>
</dbReference>
<comment type="subcellular location">
    <subcellularLocation>
        <location evidence="1">Cytoplasm</location>
    </subcellularLocation>
</comment>
<dbReference type="Gene3D" id="1.10.560.10">
    <property type="entry name" value="GroEL-like equatorial domain"/>
    <property type="match status" value="1"/>
</dbReference>
<dbReference type="NCBIfam" id="TIGR02346">
    <property type="entry name" value="chap_CCT_theta"/>
    <property type="match status" value="1"/>
</dbReference>
<evidence type="ECO:0000256" key="1">
    <source>
        <dbReference type="ARBA" id="ARBA00004496"/>
    </source>
</evidence>
<protein>
    <recommendedName>
        <fullName evidence="9">CCT-theta</fullName>
    </recommendedName>
</protein>
<dbReference type="FunFam" id="3.50.7.10:FF:000008">
    <property type="entry name" value="T-complex protein 1 subunit theta"/>
    <property type="match status" value="1"/>
</dbReference>
<dbReference type="AlphaFoldDB" id="A0A7S2V2T8"/>
<dbReference type="InterPro" id="IPR012721">
    <property type="entry name" value="Chap_CCT_theta"/>
</dbReference>
<sequence>MAKSMALNQAAGLTGMLKDGHSTYSGLDEAVLRNIKAAKDIASIVSSSMGPNGLKKLVVNHLEKVIVTSDCSAIIKELEIQHPAAKVLELAAKQQETEFGDGTNLVMTFAGELLKLAEDLYRMGLHTSEIVEGYRRALDESMGMLDELVVPHQALQTDQARDQAAVAHALQHVVATKQHGYQHVLSDLVAEACLIAATPGPGPPRLNVQNVRVAKLRGGSVLQSKVVRGMVILRDTENSIKLAENAKVTVFGCGIEAAATEAKGTVLIHSAEELLSYNKGEEAHMHDIIKQIADSGCKVVICGGSISEMAMHFLTKYHIMAIKVPSKWELRRACETCNATALVRLGAATPDEMGSCSKVEVREMGGRKVIVMEQDQGEDTRLATIVLRASTDAAVNDHERAVDDAVQCCKALWKDGRVVAGGGAAEMALARKIREFGQQTTGLDQYAIKKFADALESVPRILAETSGMDGTDALAQLNTIHASGNSTAGVIITDDDVELGKEEAGQPSVVDSLAVKKAALNLAADAAITVLRVDQIIMAKQAGGPAPGGPPGAGGM</sequence>
<evidence type="ECO:0000256" key="3">
    <source>
        <dbReference type="ARBA" id="ARBA00022490"/>
    </source>
</evidence>
<dbReference type="InterPro" id="IPR002423">
    <property type="entry name" value="Cpn60/GroEL/TCP-1"/>
</dbReference>
<dbReference type="CDD" id="cd03341">
    <property type="entry name" value="TCP1_theta"/>
    <property type="match status" value="1"/>
</dbReference>
<dbReference type="SUPFAM" id="SSF52029">
    <property type="entry name" value="GroEL apical domain-like"/>
    <property type="match status" value="1"/>
</dbReference>
<dbReference type="PRINTS" id="PR00304">
    <property type="entry name" value="TCOMPLEXTCP1"/>
</dbReference>
<evidence type="ECO:0000256" key="4">
    <source>
        <dbReference type="ARBA" id="ARBA00022741"/>
    </source>
</evidence>